<evidence type="ECO:0000259" key="6">
    <source>
        <dbReference type="Pfam" id="PF03668"/>
    </source>
</evidence>
<protein>
    <submittedName>
        <fullName evidence="8">RNase adapter RapZ</fullName>
    </submittedName>
</protein>
<dbReference type="InterPro" id="IPR053931">
    <property type="entry name" value="RapZ_C"/>
</dbReference>
<feature type="domain" description="RapZ C-terminal" evidence="7">
    <location>
        <begin position="204"/>
        <end position="323"/>
    </location>
</feature>
<feature type="compositionally biased region" description="Basic and acidic residues" evidence="5">
    <location>
        <begin position="1"/>
        <end position="11"/>
    </location>
</feature>
<name>A0A5J5L050_9MICC</name>
<dbReference type="InterPro" id="IPR027417">
    <property type="entry name" value="P-loop_NTPase"/>
</dbReference>
<dbReference type="InterPro" id="IPR005337">
    <property type="entry name" value="RapZ-like"/>
</dbReference>
<dbReference type="GO" id="GO:0005524">
    <property type="term" value="F:ATP binding"/>
    <property type="evidence" value="ECO:0007669"/>
    <property type="project" value="UniProtKB-UniRule"/>
</dbReference>
<evidence type="ECO:0000256" key="4">
    <source>
        <dbReference type="HAMAP-Rule" id="MF_00636"/>
    </source>
</evidence>
<dbReference type="NCBIfam" id="NF003828">
    <property type="entry name" value="PRK05416.1"/>
    <property type="match status" value="1"/>
</dbReference>
<dbReference type="PIRSF" id="PIRSF005052">
    <property type="entry name" value="P-loopkin"/>
    <property type="match status" value="1"/>
</dbReference>
<dbReference type="AlphaFoldDB" id="A0A5J5L050"/>
<dbReference type="EMBL" id="SZWF01000003">
    <property type="protein sequence ID" value="KAA9394990.1"/>
    <property type="molecule type" value="Genomic_DNA"/>
</dbReference>
<feature type="binding site" evidence="4">
    <location>
        <begin position="100"/>
        <end position="103"/>
    </location>
    <ligand>
        <name>GTP</name>
        <dbReference type="ChEBI" id="CHEBI:37565"/>
    </ligand>
</feature>
<keyword evidence="9" id="KW-1185">Reference proteome</keyword>
<dbReference type="PANTHER" id="PTHR30448:SF0">
    <property type="entry name" value="RNASE ADAPTER PROTEIN RAPZ"/>
    <property type="match status" value="1"/>
</dbReference>
<dbReference type="Gene3D" id="3.40.50.300">
    <property type="entry name" value="P-loop containing nucleotide triphosphate hydrolases"/>
    <property type="match status" value="1"/>
</dbReference>
<keyword evidence="2 4" id="KW-0067">ATP-binding</keyword>
<evidence type="ECO:0000313" key="8">
    <source>
        <dbReference type="EMBL" id="KAA9394990.1"/>
    </source>
</evidence>
<evidence type="ECO:0000256" key="1">
    <source>
        <dbReference type="ARBA" id="ARBA00022741"/>
    </source>
</evidence>
<feature type="binding site" evidence="4">
    <location>
        <begin position="49"/>
        <end position="56"/>
    </location>
    <ligand>
        <name>ATP</name>
        <dbReference type="ChEBI" id="CHEBI:30616"/>
    </ligand>
</feature>
<evidence type="ECO:0000256" key="3">
    <source>
        <dbReference type="ARBA" id="ARBA00023134"/>
    </source>
</evidence>
<dbReference type="RefSeq" id="WP_158032915.1">
    <property type="nucleotide sequence ID" value="NZ_ML708612.1"/>
</dbReference>
<dbReference type="InterPro" id="IPR053930">
    <property type="entry name" value="RapZ-like_N"/>
</dbReference>
<keyword evidence="3 4" id="KW-0342">GTP-binding</keyword>
<gene>
    <name evidence="8" type="primary">rapZ</name>
    <name evidence="8" type="ORF">FCK90_03510</name>
</gene>
<dbReference type="GO" id="GO:0005525">
    <property type="term" value="F:GTP binding"/>
    <property type="evidence" value="ECO:0007669"/>
    <property type="project" value="UniProtKB-UniRule"/>
</dbReference>
<proteinExistence type="inferred from homology"/>
<dbReference type="Pfam" id="PF22740">
    <property type="entry name" value="PapZ_C"/>
    <property type="match status" value="1"/>
</dbReference>
<keyword evidence="1 4" id="KW-0547">Nucleotide-binding</keyword>
<evidence type="ECO:0000313" key="9">
    <source>
        <dbReference type="Proteomes" id="UP000325957"/>
    </source>
</evidence>
<reference evidence="8 9" key="1">
    <citation type="submission" date="2019-05" db="EMBL/GenBank/DDBJ databases">
        <title>Kocuria coralli sp. nov., a novel actinobacterium isolated from coral reef seawater.</title>
        <authorList>
            <person name="Li J."/>
        </authorList>
    </citation>
    <scope>NUCLEOTIDE SEQUENCE [LARGE SCALE GENOMIC DNA]</scope>
    <source>
        <strain evidence="8 9">SCSIO 13007</strain>
    </source>
</reference>
<organism evidence="8 9">
    <name type="scientific">Kocuria coralli</name>
    <dbReference type="NCBI Taxonomy" id="1461025"/>
    <lineage>
        <taxon>Bacteria</taxon>
        <taxon>Bacillati</taxon>
        <taxon>Actinomycetota</taxon>
        <taxon>Actinomycetes</taxon>
        <taxon>Micrococcales</taxon>
        <taxon>Micrococcaceae</taxon>
        <taxon>Kocuria</taxon>
    </lineage>
</organism>
<evidence type="ECO:0000256" key="2">
    <source>
        <dbReference type="ARBA" id="ARBA00022840"/>
    </source>
</evidence>
<dbReference type="Proteomes" id="UP000325957">
    <property type="component" value="Unassembled WGS sequence"/>
</dbReference>
<dbReference type="HAMAP" id="MF_00636">
    <property type="entry name" value="RapZ_like"/>
    <property type="match status" value="1"/>
</dbReference>
<accession>A0A5J5L050</accession>
<dbReference type="OrthoDB" id="9784461at2"/>
<comment type="caution">
    <text evidence="8">The sequence shown here is derived from an EMBL/GenBank/DDBJ whole genome shotgun (WGS) entry which is preliminary data.</text>
</comment>
<feature type="region of interest" description="Disordered" evidence="5">
    <location>
        <begin position="1"/>
        <end position="40"/>
    </location>
</feature>
<dbReference type="Pfam" id="PF03668">
    <property type="entry name" value="RapZ-like_N"/>
    <property type="match status" value="1"/>
</dbReference>
<dbReference type="PANTHER" id="PTHR30448">
    <property type="entry name" value="RNASE ADAPTER PROTEIN RAPZ"/>
    <property type="match status" value="1"/>
</dbReference>
<feature type="domain" description="RapZ-like N-terminal" evidence="6">
    <location>
        <begin position="43"/>
        <end position="198"/>
    </location>
</feature>
<evidence type="ECO:0000259" key="7">
    <source>
        <dbReference type="Pfam" id="PF22740"/>
    </source>
</evidence>
<sequence length="326" mass="35659">MTHTPQDDDQRGSATPSPDPAIRTGGAAAGNGENTPQPQRKSELLVVTGMSGAGRSTAANALEDQGWYVVDNLPPQMLQTLADLVARTPEAIPRLAVVIDVRGKALFNDMKETLAALETSGVDFSVLFLEASDEVLVARYEHQRRPHPLQAGGRILDGIGAERDLLRDLRESADIVLDTSSYNVHALSKAVADLYTTDGPVVLRLTVMSFGFKYGVPADANYVADVRFIPNPHWVPALRPRTGKDIEVRDYVFKSEGAQSFVERFTSMLEPVFEGYRAENKHYATIAIGCTGGKHRSVAVTEEVARRLSKLPRVTVNVEHRDIGRE</sequence>
<evidence type="ECO:0000256" key="5">
    <source>
        <dbReference type="SAM" id="MobiDB-lite"/>
    </source>
</evidence>
<dbReference type="SUPFAM" id="SSF52540">
    <property type="entry name" value="P-loop containing nucleoside triphosphate hydrolases"/>
    <property type="match status" value="1"/>
</dbReference>